<evidence type="ECO:0000313" key="2">
    <source>
        <dbReference type="Proteomes" id="UP000641646"/>
    </source>
</evidence>
<dbReference type="EMBL" id="JACJPW010000083">
    <property type="protein sequence ID" value="MBD2184440.1"/>
    <property type="molecule type" value="Genomic_DNA"/>
</dbReference>
<reference evidence="1" key="2">
    <citation type="submission" date="2020-08" db="EMBL/GenBank/DDBJ databases">
        <authorList>
            <person name="Chen M."/>
            <person name="Teng W."/>
            <person name="Zhao L."/>
            <person name="Hu C."/>
            <person name="Zhou Y."/>
            <person name="Han B."/>
            <person name="Song L."/>
            <person name="Shu W."/>
        </authorList>
    </citation>
    <scope>NUCLEOTIDE SEQUENCE</scope>
    <source>
        <strain evidence="1">FACHB-1375</strain>
    </source>
</reference>
<proteinExistence type="predicted"/>
<dbReference type="PANTHER" id="PTHR47691">
    <property type="entry name" value="REGULATOR-RELATED"/>
    <property type="match status" value="1"/>
</dbReference>
<dbReference type="Pfam" id="PF13181">
    <property type="entry name" value="TPR_8"/>
    <property type="match status" value="1"/>
</dbReference>
<gene>
    <name evidence="1" type="ORF">H6G03_25800</name>
</gene>
<dbReference type="Gene3D" id="1.25.40.10">
    <property type="entry name" value="Tetratricopeptide repeat domain"/>
    <property type="match status" value="2"/>
</dbReference>
<evidence type="ECO:0008006" key="3">
    <source>
        <dbReference type="Google" id="ProtNLM"/>
    </source>
</evidence>
<dbReference type="SUPFAM" id="SSF52540">
    <property type="entry name" value="P-loop containing nucleoside triphosphate hydrolases"/>
    <property type="match status" value="1"/>
</dbReference>
<dbReference type="SMART" id="SM00028">
    <property type="entry name" value="TPR"/>
    <property type="match status" value="5"/>
</dbReference>
<accession>A0A926VIR6</accession>
<dbReference type="PANTHER" id="PTHR47691:SF3">
    <property type="entry name" value="HTH-TYPE TRANSCRIPTIONAL REGULATOR RV0890C-RELATED"/>
    <property type="match status" value="1"/>
</dbReference>
<dbReference type="SUPFAM" id="SSF48452">
    <property type="entry name" value="TPR-like"/>
    <property type="match status" value="1"/>
</dbReference>
<dbReference type="InterPro" id="IPR019734">
    <property type="entry name" value="TPR_rpt"/>
</dbReference>
<dbReference type="Gene3D" id="3.40.50.300">
    <property type="entry name" value="P-loop containing nucleotide triphosphate hydrolases"/>
    <property type="match status" value="1"/>
</dbReference>
<comment type="caution">
    <text evidence="1">The sequence shown here is derived from an EMBL/GenBank/DDBJ whole genome shotgun (WGS) entry which is preliminary data.</text>
</comment>
<sequence>MSNSISSTQLEENLKASNNIYFFGREKAIADLQILVKQGTKIILIQGEGGVGKTVLSCQYLATQGFDVILDLWMAKETQNITNARSVVEEWLRRHFQEEPARDFGISLERLRMQLRKPNRKVGILIDNLEPALDGNGKFIPAHRDYVELLRVLADASVHCLTLITSRERLGESAVNFQNYRLPGLDISAWEQFLLNQNLSVEPRCLNAMHLAYSGNAKAMRILSGTIQKDWSGDSNNFWQDNENNLLIQGDLENLVVNQFNRLEQLDPQAYKLLCRLGCYRYQDVRSISLEGIFSLLWDVPSEERIYVVKALCDRSLIDFYKNEYWLHSVIRAEAIKRLRASDEWEFANEKAAEFWTASVEIVDDIEDAFKALEAYHHYVAINEFELACQVILKDRPTTLSSMGETESLNYAFDRFGLIQHIACKSAAIIDKIENEYSLTILSSYLGRHYHHLGEIKKAIELYQISIEKGVNYLRSHSQDSATDKLCLKVGQQNIISLLCQSTCQLILGETEAAIKSYQEVESLAEATNYPLFLAFAWFSLAVIYSNKDFAEHDREKASALFAKADRLYRQLPTAILTTWSHVYSLYIAGIVYRNLGENENSLAIFAQTLSYADKIQCIQPKAQAINGFAVLYRNLENFETAIAKHDEAIELLAQIGAKSDLAEVYYEKGLTYQQMGDIDNSRTNFEAAILAYEQIDAPKQVQKIRQVMEN</sequence>
<keyword evidence="2" id="KW-1185">Reference proteome</keyword>
<dbReference type="InterPro" id="IPR011990">
    <property type="entry name" value="TPR-like_helical_dom_sf"/>
</dbReference>
<organism evidence="1 2">
    <name type="scientific">Aerosakkonema funiforme FACHB-1375</name>
    <dbReference type="NCBI Taxonomy" id="2949571"/>
    <lineage>
        <taxon>Bacteria</taxon>
        <taxon>Bacillati</taxon>
        <taxon>Cyanobacteriota</taxon>
        <taxon>Cyanophyceae</taxon>
        <taxon>Oscillatoriophycideae</taxon>
        <taxon>Aerosakkonematales</taxon>
        <taxon>Aerosakkonemataceae</taxon>
        <taxon>Aerosakkonema</taxon>
    </lineage>
</organism>
<dbReference type="InterPro" id="IPR027417">
    <property type="entry name" value="P-loop_NTPase"/>
</dbReference>
<dbReference type="AlphaFoldDB" id="A0A926VIR6"/>
<evidence type="ECO:0000313" key="1">
    <source>
        <dbReference type="EMBL" id="MBD2184440.1"/>
    </source>
</evidence>
<dbReference type="Proteomes" id="UP000641646">
    <property type="component" value="Unassembled WGS sequence"/>
</dbReference>
<name>A0A926VIR6_9CYAN</name>
<dbReference type="RefSeq" id="WP_190470817.1">
    <property type="nucleotide sequence ID" value="NZ_JACJPW010000083.1"/>
</dbReference>
<reference evidence="1" key="1">
    <citation type="journal article" date="2015" name="ISME J.">
        <title>Draft Genome Sequence of Streptomyces incarnatus NRRL8089, which Produces the Nucleoside Antibiotic Sinefungin.</title>
        <authorList>
            <person name="Oshima K."/>
            <person name="Hattori M."/>
            <person name="Shimizu H."/>
            <person name="Fukuda K."/>
            <person name="Nemoto M."/>
            <person name="Inagaki K."/>
            <person name="Tamura T."/>
        </authorList>
    </citation>
    <scope>NUCLEOTIDE SEQUENCE</scope>
    <source>
        <strain evidence="1">FACHB-1375</strain>
    </source>
</reference>
<protein>
    <recommendedName>
        <fullName evidence="3">NB-ARC domain-containing protein</fullName>
    </recommendedName>
</protein>